<organism evidence="2">
    <name type="scientific">uncultured Thermomicrobiales bacterium</name>
    <dbReference type="NCBI Taxonomy" id="1645740"/>
    <lineage>
        <taxon>Bacteria</taxon>
        <taxon>Pseudomonadati</taxon>
        <taxon>Thermomicrobiota</taxon>
        <taxon>Thermomicrobia</taxon>
        <taxon>Thermomicrobiales</taxon>
        <taxon>environmental samples</taxon>
    </lineage>
</organism>
<evidence type="ECO:0000313" key="2">
    <source>
        <dbReference type="EMBL" id="CAA9578623.1"/>
    </source>
</evidence>
<feature type="compositionally biased region" description="Basic and acidic residues" evidence="1">
    <location>
        <begin position="45"/>
        <end position="58"/>
    </location>
</feature>
<feature type="compositionally biased region" description="Basic and acidic residues" evidence="1">
    <location>
        <begin position="123"/>
        <end position="141"/>
    </location>
</feature>
<evidence type="ECO:0000256" key="1">
    <source>
        <dbReference type="SAM" id="MobiDB-lite"/>
    </source>
</evidence>
<name>A0A6J4VI82_9BACT</name>
<reference evidence="2" key="1">
    <citation type="submission" date="2020-02" db="EMBL/GenBank/DDBJ databases">
        <authorList>
            <person name="Meier V. D."/>
        </authorList>
    </citation>
    <scope>NUCLEOTIDE SEQUENCE</scope>
    <source>
        <strain evidence="2">AVDCRST_MAG33</strain>
    </source>
</reference>
<feature type="compositionally biased region" description="Basic and acidic residues" evidence="1">
    <location>
        <begin position="96"/>
        <end position="108"/>
    </location>
</feature>
<gene>
    <name evidence="2" type="ORF">AVDCRST_MAG33-3353</name>
</gene>
<accession>A0A6J4VI82</accession>
<feature type="compositionally biased region" description="Basic and acidic residues" evidence="1">
    <location>
        <begin position="74"/>
        <end position="88"/>
    </location>
</feature>
<feature type="region of interest" description="Disordered" evidence="1">
    <location>
        <begin position="165"/>
        <end position="184"/>
    </location>
</feature>
<dbReference type="EMBL" id="CADCWK010000415">
    <property type="protein sequence ID" value="CAA9578623.1"/>
    <property type="molecule type" value="Genomic_DNA"/>
</dbReference>
<dbReference type="AlphaFoldDB" id="A0A6J4VI82"/>
<sequence length="231" mass="24918">MRVTRLGDEQDRPDDGETGEHDVQGEERVPGKELQQQAGAEEPDDRPTAGDAHPDADRAAALLFREGGGDDGQGDGHDGGGADAHDGAEGDQGVRALDEDRRGRRAAEDGQPGQQDALAAEPVADRASRQQEPGEHDRVGIDDPLQLALGRAGVPCETWQRDVEAADGGDHHHQGEGHHTEDDLTLPDRQDFLVAHRVVPPVNSTCVEFRMCRILWVRNSPVKTHASEESP</sequence>
<feature type="region of interest" description="Disordered" evidence="1">
    <location>
        <begin position="1"/>
        <end position="143"/>
    </location>
</feature>
<protein>
    <submittedName>
        <fullName evidence="2">Uncharacterized protein</fullName>
    </submittedName>
</protein>
<proteinExistence type="predicted"/>
<feature type="compositionally biased region" description="Basic and acidic residues" evidence="1">
    <location>
        <begin position="1"/>
        <end position="31"/>
    </location>
</feature>